<sequence>MAGRAAVPEVIWARPERTGRGPKPAYSRRDIVDAAVRIADADGIDALSMRRVAAELGCGTMSLYNYVPRKEDLYELMVDAVSGEYELPEEPSGDWRADMTGIAYQTRAIMYRHPWLARVMTTAYGYSPNALRFLEWCLGCLVPLDAPPGLKMQLIAMVNGTVMATVANEQAMAERARGLPWSEEEEQAVRGAYLMGQVASGRYPHLAGLLAEAPAAPADPEEIFALIIARLLDSFDPGAKGQPLSGEPFTEA</sequence>
<name>A0A7W7U5N5_9ACTN</name>
<dbReference type="GO" id="GO:0000976">
    <property type="term" value="F:transcription cis-regulatory region binding"/>
    <property type="evidence" value="ECO:0007669"/>
    <property type="project" value="TreeGrafter"/>
</dbReference>
<dbReference type="Pfam" id="PF00440">
    <property type="entry name" value="TetR_N"/>
    <property type="match status" value="1"/>
</dbReference>
<dbReference type="Proteomes" id="UP000582643">
    <property type="component" value="Unassembled WGS sequence"/>
</dbReference>
<keyword evidence="3" id="KW-0804">Transcription</keyword>
<proteinExistence type="predicted"/>
<evidence type="ECO:0000259" key="5">
    <source>
        <dbReference type="PROSITE" id="PS50977"/>
    </source>
</evidence>
<protein>
    <submittedName>
        <fullName evidence="6">AcrR family transcriptional regulator</fullName>
    </submittedName>
</protein>
<dbReference type="GO" id="GO:0045892">
    <property type="term" value="P:negative regulation of DNA-templated transcription"/>
    <property type="evidence" value="ECO:0007669"/>
    <property type="project" value="InterPro"/>
</dbReference>
<dbReference type="InterPro" id="IPR036271">
    <property type="entry name" value="Tet_transcr_reg_TetR-rel_C_sf"/>
</dbReference>
<dbReference type="Gene3D" id="1.10.357.10">
    <property type="entry name" value="Tetracycline Repressor, domain 2"/>
    <property type="match status" value="1"/>
</dbReference>
<dbReference type="RefSeq" id="WP_116161805.1">
    <property type="nucleotide sequence ID" value="NZ_JACHJY010000010.1"/>
</dbReference>
<dbReference type="EMBL" id="JACHJY010000010">
    <property type="protein sequence ID" value="MBB4985446.1"/>
    <property type="molecule type" value="Genomic_DNA"/>
</dbReference>
<evidence type="ECO:0000256" key="3">
    <source>
        <dbReference type="ARBA" id="ARBA00023163"/>
    </source>
</evidence>
<dbReference type="SUPFAM" id="SSF46689">
    <property type="entry name" value="Homeodomain-like"/>
    <property type="match status" value="1"/>
</dbReference>
<dbReference type="Pfam" id="PF02909">
    <property type="entry name" value="TetR_C_1"/>
    <property type="match status" value="1"/>
</dbReference>
<comment type="caution">
    <text evidence="6">The sequence shown here is derived from an EMBL/GenBank/DDBJ whole genome shotgun (WGS) entry which is preliminary data.</text>
</comment>
<evidence type="ECO:0000256" key="2">
    <source>
        <dbReference type="ARBA" id="ARBA00023125"/>
    </source>
</evidence>
<dbReference type="InterPro" id="IPR004111">
    <property type="entry name" value="Repressor_TetR_C"/>
</dbReference>
<feature type="domain" description="HTH tetR-type" evidence="5">
    <location>
        <begin position="25"/>
        <end position="85"/>
    </location>
</feature>
<keyword evidence="2 4" id="KW-0238">DNA-binding</keyword>
<organism evidence="6 7">
    <name type="scientific">Streptomyces nymphaeiformis</name>
    <dbReference type="NCBI Taxonomy" id="2663842"/>
    <lineage>
        <taxon>Bacteria</taxon>
        <taxon>Bacillati</taxon>
        <taxon>Actinomycetota</taxon>
        <taxon>Actinomycetes</taxon>
        <taxon>Kitasatosporales</taxon>
        <taxon>Streptomycetaceae</taxon>
        <taxon>Streptomyces</taxon>
    </lineage>
</organism>
<dbReference type="InterPro" id="IPR050109">
    <property type="entry name" value="HTH-type_TetR-like_transc_reg"/>
</dbReference>
<evidence type="ECO:0000313" key="6">
    <source>
        <dbReference type="EMBL" id="MBB4985446.1"/>
    </source>
</evidence>
<dbReference type="PANTHER" id="PTHR30055:SF151">
    <property type="entry name" value="TRANSCRIPTIONAL REGULATORY PROTEIN"/>
    <property type="match status" value="1"/>
</dbReference>
<dbReference type="SUPFAM" id="SSF48498">
    <property type="entry name" value="Tetracyclin repressor-like, C-terminal domain"/>
    <property type="match status" value="1"/>
</dbReference>
<dbReference type="GO" id="GO:0003700">
    <property type="term" value="F:DNA-binding transcription factor activity"/>
    <property type="evidence" value="ECO:0007669"/>
    <property type="project" value="TreeGrafter"/>
</dbReference>
<evidence type="ECO:0000313" key="7">
    <source>
        <dbReference type="Proteomes" id="UP000582643"/>
    </source>
</evidence>
<keyword evidence="7" id="KW-1185">Reference proteome</keyword>
<dbReference type="PROSITE" id="PS50977">
    <property type="entry name" value="HTH_TETR_2"/>
    <property type="match status" value="1"/>
</dbReference>
<dbReference type="PANTHER" id="PTHR30055">
    <property type="entry name" value="HTH-TYPE TRANSCRIPTIONAL REGULATOR RUTR"/>
    <property type="match status" value="1"/>
</dbReference>
<dbReference type="AlphaFoldDB" id="A0A7W7U5N5"/>
<feature type="DNA-binding region" description="H-T-H motif" evidence="4">
    <location>
        <begin position="48"/>
        <end position="67"/>
    </location>
</feature>
<gene>
    <name evidence="6" type="ORF">GGE06_006398</name>
</gene>
<dbReference type="InterPro" id="IPR001647">
    <property type="entry name" value="HTH_TetR"/>
</dbReference>
<dbReference type="Gene3D" id="1.10.10.60">
    <property type="entry name" value="Homeodomain-like"/>
    <property type="match status" value="1"/>
</dbReference>
<evidence type="ECO:0000256" key="4">
    <source>
        <dbReference type="PROSITE-ProRule" id="PRU00335"/>
    </source>
</evidence>
<accession>A0A7W7U5N5</accession>
<keyword evidence="1" id="KW-0805">Transcription regulation</keyword>
<evidence type="ECO:0000256" key="1">
    <source>
        <dbReference type="ARBA" id="ARBA00023015"/>
    </source>
</evidence>
<dbReference type="InterPro" id="IPR009057">
    <property type="entry name" value="Homeodomain-like_sf"/>
</dbReference>
<reference evidence="6 7" key="1">
    <citation type="submission" date="2020-08" db="EMBL/GenBank/DDBJ databases">
        <title>Genomic Encyclopedia of Type Strains, Phase III (KMG-III): the genomes of soil and plant-associated and newly described type strains.</title>
        <authorList>
            <person name="Whitman W."/>
        </authorList>
    </citation>
    <scope>NUCLEOTIDE SEQUENCE [LARGE SCALE GENOMIC DNA]</scope>
    <source>
        <strain evidence="6 7">SFB5A</strain>
    </source>
</reference>